<feature type="domain" description="B box-type" evidence="5">
    <location>
        <begin position="67"/>
        <end position="103"/>
    </location>
</feature>
<evidence type="ECO:0000256" key="3">
    <source>
        <dbReference type="ARBA" id="ARBA00022833"/>
    </source>
</evidence>
<accession>A0A8C5HZ90</accession>
<dbReference type="Ensembl" id="ENSGWIT00000056241.1">
    <property type="protein sequence ID" value="ENSGWIP00000052095.1"/>
    <property type="gene ID" value="ENSGWIG00000025171.1"/>
</dbReference>
<sequence>MSANVQQDSHQILCDMCTEDRKPAMKTCMKCEISMCVLHIQAHLTTPVLLQTHPLTEPMALCGTTKCPQHGKLLEYYCLDDLTCVCVSCAIEDQHRLHNMKTFSTAHKELVEKLEAEQKALDTKMDDVNLSLEKWEQSEREKVGQLTLRLIEAVTNLRDISLNQIWSSVSARMVSMKTSKDSIQAALKEKDTFRFLQMYSDVHQDMNAAKAVDLRKGLEPGTNRDNLVEEVTQDGEEMVEQACQLWSSLLTLIDPENQAELSNASSDLIFNKLTLGQGMSLSKDKKKLFYSTWKGKISPRVILIKNQLCVPDFSRWAIKFSENCDWTVGVCDMNYAKEMKNGDVYALHCQGKQLFSLKTEEEDSDAARPAFSQKNEHSSVLSLKVIQFLENNVEEMDQPPIIEVVYKNHNSISFFSRIGQYQRLKIVTVKITSGTVDLVPFVCLEKDEPRKDTDMSSKAACPTPGSRQQPVPTSWECYCGYKHVGFVPQRPARAGCSCGVAVGSPFFTEVLCELL</sequence>
<dbReference type="SUPFAM" id="SSF57845">
    <property type="entry name" value="B-box zinc-binding domain"/>
    <property type="match status" value="1"/>
</dbReference>
<evidence type="ECO:0000256" key="4">
    <source>
        <dbReference type="PROSITE-ProRule" id="PRU00024"/>
    </source>
</evidence>
<dbReference type="Gene3D" id="3.30.160.60">
    <property type="entry name" value="Classic Zinc Finger"/>
    <property type="match status" value="1"/>
</dbReference>
<dbReference type="Gene3D" id="4.10.830.40">
    <property type="match status" value="1"/>
</dbReference>
<dbReference type="AlphaFoldDB" id="A0A8C5HZ90"/>
<protein>
    <submittedName>
        <fullName evidence="6">Tripartite motif-containing protein 16-like</fullName>
    </submittedName>
</protein>
<gene>
    <name evidence="6" type="primary">si:dkey-183c6.9</name>
</gene>
<evidence type="ECO:0000256" key="2">
    <source>
        <dbReference type="ARBA" id="ARBA00022771"/>
    </source>
</evidence>
<keyword evidence="1" id="KW-0479">Metal-binding</keyword>
<evidence type="ECO:0000259" key="5">
    <source>
        <dbReference type="PROSITE" id="PS50119"/>
    </source>
</evidence>
<dbReference type="GO" id="GO:0008270">
    <property type="term" value="F:zinc ion binding"/>
    <property type="evidence" value="ECO:0007669"/>
    <property type="project" value="UniProtKB-KW"/>
</dbReference>
<keyword evidence="2 4" id="KW-0863">Zinc-finger</keyword>
<dbReference type="PROSITE" id="PS50119">
    <property type="entry name" value="ZF_BBOX"/>
    <property type="match status" value="1"/>
</dbReference>
<organism evidence="6 7">
    <name type="scientific">Gouania willdenowi</name>
    <name type="common">Blunt-snouted clingfish</name>
    <name type="synonym">Lepadogaster willdenowi</name>
    <dbReference type="NCBI Taxonomy" id="441366"/>
    <lineage>
        <taxon>Eukaryota</taxon>
        <taxon>Metazoa</taxon>
        <taxon>Chordata</taxon>
        <taxon>Craniata</taxon>
        <taxon>Vertebrata</taxon>
        <taxon>Euteleostomi</taxon>
        <taxon>Actinopterygii</taxon>
        <taxon>Neopterygii</taxon>
        <taxon>Teleostei</taxon>
        <taxon>Neoteleostei</taxon>
        <taxon>Acanthomorphata</taxon>
        <taxon>Ovalentaria</taxon>
        <taxon>Blenniimorphae</taxon>
        <taxon>Blenniiformes</taxon>
        <taxon>Gobiesocoidei</taxon>
        <taxon>Gobiesocidae</taxon>
        <taxon>Gobiesocinae</taxon>
        <taxon>Gouania</taxon>
    </lineage>
</organism>
<keyword evidence="7" id="KW-1185">Reference proteome</keyword>
<keyword evidence="3" id="KW-0862">Zinc</keyword>
<dbReference type="Proteomes" id="UP000694680">
    <property type="component" value="Chromosome 18"/>
</dbReference>
<dbReference type="PANTHER" id="PTHR25465:SF13">
    <property type="entry name" value="TRIPARTITE MOTIF-CONTAINING PROTEIN 42"/>
    <property type="match status" value="1"/>
</dbReference>
<dbReference type="Pfam" id="PF00643">
    <property type="entry name" value="zf-B_box"/>
    <property type="match status" value="1"/>
</dbReference>
<dbReference type="OrthoDB" id="8930710at2759"/>
<dbReference type="CDD" id="cd19769">
    <property type="entry name" value="Bbox2_TRIM16-like"/>
    <property type="match status" value="1"/>
</dbReference>
<evidence type="ECO:0000256" key="1">
    <source>
        <dbReference type="ARBA" id="ARBA00022723"/>
    </source>
</evidence>
<reference evidence="6" key="3">
    <citation type="submission" date="2025-09" db="UniProtKB">
        <authorList>
            <consortium name="Ensembl"/>
        </authorList>
    </citation>
    <scope>IDENTIFICATION</scope>
</reference>
<dbReference type="PANTHER" id="PTHR25465">
    <property type="entry name" value="B-BOX DOMAIN CONTAINING"/>
    <property type="match status" value="1"/>
</dbReference>
<evidence type="ECO:0000313" key="7">
    <source>
        <dbReference type="Proteomes" id="UP000694680"/>
    </source>
</evidence>
<reference evidence="6" key="1">
    <citation type="submission" date="2020-06" db="EMBL/GenBank/DDBJ databases">
        <authorList>
            <consortium name="Wellcome Sanger Institute Data Sharing"/>
        </authorList>
    </citation>
    <scope>NUCLEOTIDE SEQUENCE [LARGE SCALE GENOMIC DNA]</scope>
</reference>
<reference evidence="6" key="2">
    <citation type="submission" date="2025-08" db="UniProtKB">
        <authorList>
            <consortium name="Ensembl"/>
        </authorList>
    </citation>
    <scope>IDENTIFICATION</scope>
</reference>
<name>A0A8C5HZ90_GOUWI</name>
<evidence type="ECO:0000313" key="6">
    <source>
        <dbReference type="Ensembl" id="ENSGWIP00000052095.1"/>
    </source>
</evidence>
<dbReference type="InterPro" id="IPR000315">
    <property type="entry name" value="Znf_B-box"/>
</dbReference>
<dbReference type="InterPro" id="IPR051051">
    <property type="entry name" value="E3_ubiq-ligase_TRIM/RNF"/>
</dbReference>
<proteinExistence type="predicted"/>